<dbReference type="PANTHER" id="PTHR45792:SF2">
    <property type="entry name" value="DIACYLGLYCEROL LIPASE-BETA"/>
    <property type="match status" value="1"/>
</dbReference>
<comment type="cofactor">
    <cofactor evidence="1">
        <name>Ca(2+)</name>
        <dbReference type="ChEBI" id="CHEBI:29108"/>
    </cofactor>
</comment>
<keyword evidence="7" id="KW-0378">Hydrolase</keyword>
<feature type="region of interest" description="Disordered" evidence="15">
    <location>
        <begin position="544"/>
        <end position="590"/>
    </location>
</feature>
<evidence type="ECO:0000256" key="6">
    <source>
        <dbReference type="ARBA" id="ARBA00022723"/>
    </source>
</evidence>
<keyword evidence="10 16" id="KW-1133">Transmembrane helix</keyword>
<keyword evidence="18" id="KW-1185">Reference proteome</keyword>
<feature type="compositionally biased region" description="Polar residues" evidence="15">
    <location>
        <begin position="565"/>
        <end position="588"/>
    </location>
</feature>
<sequence>MPGLVACGRRWEIGSDDLVFPGMSSVVIRLAWIVAIAVVYQVHHADLVHCDGGDVLLSYLTGVLILLAIVITLEIVIVYCSMQGTIMNPVPRRHLPILLYFRLLLYVPEIIWTIIGTRWAFKENSMCDSTVINTVKAAVISSWIILIFVMIGIGLVFDPLGKLHVKVKDSEQLESDEAEQLRQSAHMAAHRLWENRCKLLCCCAGFDENSQTAFSDAAELMTGFFKGTDIVPSDIAAGLALIQLEQQAQEQVGNASSPPVTTDYPCLRRPPISPYIDIQNVAYYMKYAVASYGWPLYVYSNPLCGTCQLFKNCRCVCCCSSSQDNCCECNTAALKDVTGLKDCDIIYCNFHNSVYEIPFFVALDHSQLAVIISIRGSLSLKDALTDMTVGCCSLDNDAMKHICAHKGILQAARYIKNKLENEHILERAFREAPDYKIIIVGHSLGAGTAALLTILLHNTWPGLHCYAYSPPGGLLSSEGCVYSKDLITSVVVGKDVIPRLSIQTMEDMRQKILRVLRNNTQPKYQILLGGCWYTACGLPERMPAPTEDVESGPHMNQPLLDERTATTGSRPRNYTTDDSQATDSSANTPLFPPGQIIHIVEDTPGSWCGEPVYSATWAGADTFSNIVISGRMVIDHMPDVVMKALQQISESTVLPLETTHITSDDSFDEEEEPVIT</sequence>
<evidence type="ECO:0000256" key="9">
    <source>
        <dbReference type="ARBA" id="ARBA00022963"/>
    </source>
</evidence>
<dbReference type="GeneID" id="100371607"/>
<evidence type="ECO:0000256" key="5">
    <source>
        <dbReference type="ARBA" id="ARBA00022692"/>
    </source>
</evidence>
<evidence type="ECO:0000313" key="19">
    <source>
        <dbReference type="RefSeq" id="XP_006813555.1"/>
    </source>
</evidence>
<keyword evidence="9" id="KW-0442">Lipid degradation</keyword>
<comment type="catalytic activity">
    <reaction evidence="13">
        <text>a 1,2-diacyl-sn-glycerol + H2O = a 2-acylglycerol + a fatty acid + H(+)</text>
        <dbReference type="Rhea" id="RHEA:33275"/>
        <dbReference type="ChEBI" id="CHEBI:15377"/>
        <dbReference type="ChEBI" id="CHEBI:15378"/>
        <dbReference type="ChEBI" id="CHEBI:17389"/>
        <dbReference type="ChEBI" id="CHEBI:17815"/>
        <dbReference type="ChEBI" id="CHEBI:28868"/>
        <dbReference type="EC" id="3.1.1.116"/>
    </reaction>
    <physiologicalReaction direction="left-to-right" evidence="13">
        <dbReference type="Rhea" id="RHEA:33276"/>
    </physiologicalReaction>
</comment>
<evidence type="ECO:0000256" key="12">
    <source>
        <dbReference type="ARBA" id="ARBA00023136"/>
    </source>
</evidence>
<dbReference type="SUPFAM" id="SSF53474">
    <property type="entry name" value="alpha/beta-Hydrolases"/>
    <property type="match status" value="1"/>
</dbReference>
<evidence type="ECO:0000256" key="16">
    <source>
        <dbReference type="SAM" id="Phobius"/>
    </source>
</evidence>
<dbReference type="InterPro" id="IPR029058">
    <property type="entry name" value="AB_hydrolase_fold"/>
</dbReference>
<keyword evidence="3" id="KW-1003">Cell membrane</keyword>
<evidence type="ECO:0000256" key="7">
    <source>
        <dbReference type="ARBA" id="ARBA00022801"/>
    </source>
</evidence>
<feature type="transmembrane region" description="Helical" evidence="16">
    <location>
        <begin position="94"/>
        <end position="115"/>
    </location>
</feature>
<keyword evidence="4" id="KW-0597">Phosphoprotein</keyword>
<keyword evidence="5 16" id="KW-0812">Transmembrane</keyword>
<evidence type="ECO:0000256" key="2">
    <source>
        <dbReference type="ARBA" id="ARBA00004651"/>
    </source>
</evidence>
<feature type="transmembrane region" description="Helical" evidence="16">
    <location>
        <begin position="60"/>
        <end position="82"/>
    </location>
</feature>
<evidence type="ECO:0000256" key="11">
    <source>
        <dbReference type="ARBA" id="ARBA00023098"/>
    </source>
</evidence>
<evidence type="ECO:0000256" key="1">
    <source>
        <dbReference type="ARBA" id="ARBA00001913"/>
    </source>
</evidence>
<dbReference type="InterPro" id="IPR002921">
    <property type="entry name" value="Fungal_lipase-type"/>
</dbReference>
<evidence type="ECO:0000256" key="8">
    <source>
        <dbReference type="ARBA" id="ARBA00022837"/>
    </source>
</evidence>
<evidence type="ECO:0000256" key="4">
    <source>
        <dbReference type="ARBA" id="ARBA00022553"/>
    </source>
</evidence>
<feature type="domain" description="Fungal lipase-type" evidence="17">
    <location>
        <begin position="372"/>
        <end position="503"/>
    </location>
</feature>
<evidence type="ECO:0000259" key="17">
    <source>
        <dbReference type="Pfam" id="PF01764"/>
    </source>
</evidence>
<keyword evidence="11" id="KW-0443">Lipid metabolism</keyword>
<dbReference type="EC" id="3.1.1.116" evidence="14"/>
<evidence type="ECO:0000256" key="10">
    <source>
        <dbReference type="ARBA" id="ARBA00022989"/>
    </source>
</evidence>
<feature type="transmembrane region" description="Helical" evidence="16">
    <location>
        <begin position="18"/>
        <end position="40"/>
    </location>
</feature>
<proteinExistence type="predicted"/>
<dbReference type="CDD" id="cd00519">
    <property type="entry name" value="Lipase_3"/>
    <property type="match status" value="1"/>
</dbReference>
<accession>A0ABM0M0L4</accession>
<dbReference type="RefSeq" id="XP_006813555.1">
    <property type="nucleotide sequence ID" value="XM_006813492.1"/>
</dbReference>
<dbReference type="Pfam" id="PF01764">
    <property type="entry name" value="Lipase_3"/>
    <property type="match status" value="1"/>
</dbReference>
<evidence type="ECO:0000313" key="18">
    <source>
        <dbReference type="Proteomes" id="UP000694865"/>
    </source>
</evidence>
<keyword evidence="6" id="KW-0479">Metal-binding</keyword>
<name>A0ABM0M0L4_SACKO</name>
<evidence type="ECO:0000256" key="3">
    <source>
        <dbReference type="ARBA" id="ARBA00022475"/>
    </source>
</evidence>
<protein>
    <recommendedName>
        <fullName evidence="14">sn-1-specific diacylglycerol lipase</fullName>
        <ecNumber evidence="14">3.1.1.116</ecNumber>
    </recommendedName>
</protein>
<organism evidence="18 19">
    <name type="scientific">Saccoglossus kowalevskii</name>
    <name type="common">Acorn worm</name>
    <dbReference type="NCBI Taxonomy" id="10224"/>
    <lineage>
        <taxon>Eukaryota</taxon>
        <taxon>Metazoa</taxon>
        <taxon>Hemichordata</taxon>
        <taxon>Enteropneusta</taxon>
        <taxon>Harrimaniidae</taxon>
        <taxon>Saccoglossus</taxon>
    </lineage>
</organism>
<feature type="transmembrane region" description="Helical" evidence="16">
    <location>
        <begin position="135"/>
        <end position="157"/>
    </location>
</feature>
<dbReference type="Gene3D" id="3.40.50.1820">
    <property type="entry name" value="alpha/beta hydrolase"/>
    <property type="match status" value="1"/>
</dbReference>
<reference evidence="19" key="1">
    <citation type="submission" date="2025-08" db="UniProtKB">
        <authorList>
            <consortium name="RefSeq"/>
        </authorList>
    </citation>
    <scope>IDENTIFICATION</scope>
    <source>
        <tissue evidence="19">Testes</tissue>
    </source>
</reference>
<comment type="subcellular location">
    <subcellularLocation>
        <location evidence="2">Cell membrane</location>
        <topology evidence="2">Multi-pass membrane protein</topology>
    </subcellularLocation>
</comment>
<gene>
    <name evidence="19" type="primary">LOC100371607</name>
</gene>
<dbReference type="InterPro" id="IPR052214">
    <property type="entry name" value="DAG_Lipase-Related"/>
</dbReference>
<evidence type="ECO:0000256" key="14">
    <source>
        <dbReference type="ARBA" id="ARBA00026104"/>
    </source>
</evidence>
<evidence type="ECO:0000256" key="13">
    <source>
        <dbReference type="ARBA" id="ARBA00024531"/>
    </source>
</evidence>
<keyword evidence="8" id="KW-0106">Calcium</keyword>
<dbReference type="Proteomes" id="UP000694865">
    <property type="component" value="Unplaced"/>
</dbReference>
<dbReference type="PANTHER" id="PTHR45792">
    <property type="entry name" value="DIACYLGLYCEROL LIPASE HOMOLOG-RELATED"/>
    <property type="match status" value="1"/>
</dbReference>
<keyword evidence="12 16" id="KW-0472">Membrane</keyword>
<evidence type="ECO:0000256" key="15">
    <source>
        <dbReference type="SAM" id="MobiDB-lite"/>
    </source>
</evidence>